<gene>
    <name evidence="1" type="ORF">AN396_10960</name>
</gene>
<evidence type="ECO:0000313" key="1">
    <source>
        <dbReference type="EMBL" id="ONI38371.1"/>
    </source>
</evidence>
<sequence>MDWNDKILEFATKIRKTALKTVIDLKAGYLGQVCGSAEILATIINVANIGPSLGPMVPPLLDKENDINGGIYFGEKKPEYDRIIFSASHYAIGIYSMLIVDGRLSPDAMKQFNNSGTIMEQVGDDHSPGYEIVSGSFGQALGQAGGISMARKRAKDSGRNFVFIADGELEEGSTWESIQAMAHFKLDNMIVFVDVNGMQADGLTKDVMNIEPIATKLTGFGCDVFTVNGNSPEAIKNAIDQHQYNGRPTFILCYTDMTTGMPTLKSVSKDVLHFVSIKPEDLQDYIDIYEKM</sequence>
<organism evidence="1 2">
    <name type="scientific">Candidatus Epulonipiscium fishelsonii</name>
    <dbReference type="NCBI Taxonomy" id="77094"/>
    <lineage>
        <taxon>Bacteria</taxon>
        <taxon>Bacillati</taxon>
        <taxon>Bacillota</taxon>
        <taxon>Clostridia</taxon>
        <taxon>Lachnospirales</taxon>
        <taxon>Lachnospiraceae</taxon>
        <taxon>Candidatus Epulonipiscium</taxon>
    </lineage>
</organism>
<evidence type="ECO:0000313" key="2">
    <source>
        <dbReference type="Proteomes" id="UP000188605"/>
    </source>
</evidence>
<name>A0ACC8X8Q6_9FIRM</name>
<dbReference type="Proteomes" id="UP000188605">
    <property type="component" value="Unassembled WGS sequence"/>
</dbReference>
<protein>
    <submittedName>
        <fullName evidence="1">Uncharacterized protein</fullName>
    </submittedName>
</protein>
<reference evidence="1" key="1">
    <citation type="submission" date="2016-08" db="EMBL/GenBank/DDBJ databases">
        <authorList>
            <person name="Ngugi D.K."/>
            <person name="Miyake S."/>
            <person name="Stingl U."/>
        </authorList>
    </citation>
    <scope>NUCLEOTIDE SEQUENCE</scope>
    <source>
        <strain evidence="1">SCG-B11WGA-EpuloA1</strain>
    </source>
</reference>
<dbReference type="EMBL" id="LJDB01000089">
    <property type="protein sequence ID" value="ONI38371.1"/>
    <property type="molecule type" value="Genomic_DNA"/>
</dbReference>
<proteinExistence type="predicted"/>
<keyword evidence="2" id="KW-1185">Reference proteome</keyword>
<accession>A0ACC8X8Q6</accession>
<comment type="caution">
    <text evidence="1">The sequence shown here is derived from an EMBL/GenBank/DDBJ whole genome shotgun (WGS) entry which is preliminary data.</text>
</comment>